<dbReference type="Pfam" id="PF06439">
    <property type="entry name" value="3keto-disac_hyd"/>
    <property type="match status" value="1"/>
</dbReference>
<sequence length="265" mass="30459">MIRKLFSIIICMTILIGCKNKEKEATVELVKENWVKLFNGKDLNDWVIKIKGHPAGDNFNNTFIVENGIMKVNYEKYKDTFNNTFGHIYHKKSYSNYRFRMDYRFTGDQLSDGAGWANRNSGIMIHCEDPMKIGLDQNFPVSIEVQLLGGNGVDERSTANLCTPGTHVEMNSVLEKNHCITSNSKTYHGEQWVNVEIEVRNDSIIKHFINGEEVMSYNKPQYGGKVDYNEVFWKTKEGKPLKGGYISLQSESHPVEFKNIEILEL</sequence>
<dbReference type="InterPro" id="IPR010496">
    <property type="entry name" value="AL/BT2_dom"/>
</dbReference>
<dbReference type="AlphaFoldDB" id="A0A5C7GJJ7"/>
<dbReference type="GO" id="GO:0016787">
    <property type="term" value="F:hydrolase activity"/>
    <property type="evidence" value="ECO:0007669"/>
    <property type="project" value="InterPro"/>
</dbReference>
<feature type="domain" description="3-keto-alpha-glucoside-1,2-lyase/3-keto-2-hydroxy-glucal hydratase" evidence="1">
    <location>
        <begin position="34"/>
        <end position="262"/>
    </location>
</feature>
<dbReference type="Proteomes" id="UP000321080">
    <property type="component" value="Unassembled WGS sequence"/>
</dbReference>
<reference evidence="2 3" key="1">
    <citation type="submission" date="2019-08" db="EMBL/GenBank/DDBJ databases">
        <title>Seonamhaeicola sediminis sp. nov., isolated from marine sediment.</title>
        <authorList>
            <person name="Cao W.R."/>
        </authorList>
    </citation>
    <scope>NUCLEOTIDE SEQUENCE [LARGE SCALE GENOMIC DNA]</scope>
    <source>
        <strain evidence="2 3">1505</strain>
    </source>
</reference>
<comment type="caution">
    <text evidence="2">The sequence shown here is derived from an EMBL/GenBank/DDBJ whole genome shotgun (WGS) entry which is preliminary data.</text>
</comment>
<name>A0A5C7GJJ7_9FLAO</name>
<protein>
    <submittedName>
        <fullName evidence="2">DUF1080 domain-containing protein</fullName>
    </submittedName>
</protein>
<dbReference type="Gene3D" id="2.60.120.560">
    <property type="entry name" value="Exo-inulinase, domain 1"/>
    <property type="match status" value="1"/>
</dbReference>
<proteinExistence type="predicted"/>
<dbReference type="OrthoDB" id="9787527at2"/>
<accession>A0A5C7GJJ7</accession>
<evidence type="ECO:0000259" key="1">
    <source>
        <dbReference type="Pfam" id="PF06439"/>
    </source>
</evidence>
<keyword evidence="3" id="KW-1185">Reference proteome</keyword>
<dbReference type="PROSITE" id="PS51257">
    <property type="entry name" value="PROKAR_LIPOPROTEIN"/>
    <property type="match status" value="1"/>
</dbReference>
<evidence type="ECO:0000313" key="2">
    <source>
        <dbReference type="EMBL" id="TXG38493.1"/>
    </source>
</evidence>
<organism evidence="2 3">
    <name type="scientific">Seonamhaeicola maritimus</name>
    <dbReference type="NCBI Taxonomy" id="2591822"/>
    <lineage>
        <taxon>Bacteria</taxon>
        <taxon>Pseudomonadati</taxon>
        <taxon>Bacteroidota</taxon>
        <taxon>Flavobacteriia</taxon>
        <taxon>Flavobacteriales</taxon>
        <taxon>Flavobacteriaceae</taxon>
    </lineage>
</organism>
<gene>
    <name evidence="2" type="ORF">FUA22_01005</name>
</gene>
<evidence type="ECO:0000313" key="3">
    <source>
        <dbReference type="Proteomes" id="UP000321080"/>
    </source>
</evidence>
<dbReference type="EMBL" id="VRKQ01000008">
    <property type="protein sequence ID" value="TXG38493.1"/>
    <property type="molecule type" value="Genomic_DNA"/>
</dbReference>